<organism evidence="1 2">
    <name type="scientific">Artemisia annua</name>
    <name type="common">Sweet wormwood</name>
    <dbReference type="NCBI Taxonomy" id="35608"/>
    <lineage>
        <taxon>Eukaryota</taxon>
        <taxon>Viridiplantae</taxon>
        <taxon>Streptophyta</taxon>
        <taxon>Embryophyta</taxon>
        <taxon>Tracheophyta</taxon>
        <taxon>Spermatophyta</taxon>
        <taxon>Magnoliopsida</taxon>
        <taxon>eudicotyledons</taxon>
        <taxon>Gunneridae</taxon>
        <taxon>Pentapetalae</taxon>
        <taxon>asterids</taxon>
        <taxon>campanulids</taxon>
        <taxon>Asterales</taxon>
        <taxon>Asteraceae</taxon>
        <taxon>Asteroideae</taxon>
        <taxon>Anthemideae</taxon>
        <taxon>Artemisiinae</taxon>
        <taxon>Artemisia</taxon>
    </lineage>
</organism>
<dbReference type="AlphaFoldDB" id="A0A2U1NN08"/>
<dbReference type="OrthoDB" id="668733at2759"/>
<dbReference type="Proteomes" id="UP000245207">
    <property type="component" value="Unassembled WGS sequence"/>
</dbReference>
<proteinExistence type="predicted"/>
<gene>
    <name evidence="1" type="ORF">CTI12_AA247960</name>
</gene>
<accession>A0A2U1NN08</accession>
<sequence length="80" mass="8933">MCGGAIISDFIAPTNKSSRRLTADDLFRQNDFFKPSSYSKPLRSEMIFDDEDFEADFAGFKDDEFAAAAVVKGSVKPRDQ</sequence>
<protein>
    <submittedName>
        <fullName evidence="1">Ethylene-responsive transcription factor</fullName>
    </submittedName>
</protein>
<evidence type="ECO:0000313" key="2">
    <source>
        <dbReference type="Proteomes" id="UP000245207"/>
    </source>
</evidence>
<comment type="caution">
    <text evidence="1">The sequence shown here is derived from an EMBL/GenBank/DDBJ whole genome shotgun (WGS) entry which is preliminary data.</text>
</comment>
<reference evidence="1 2" key="1">
    <citation type="journal article" date="2018" name="Mol. Plant">
        <title>The genome of Artemisia annua provides insight into the evolution of Asteraceae family and artemisinin biosynthesis.</title>
        <authorList>
            <person name="Shen Q."/>
            <person name="Zhang L."/>
            <person name="Liao Z."/>
            <person name="Wang S."/>
            <person name="Yan T."/>
            <person name="Shi P."/>
            <person name="Liu M."/>
            <person name="Fu X."/>
            <person name="Pan Q."/>
            <person name="Wang Y."/>
            <person name="Lv Z."/>
            <person name="Lu X."/>
            <person name="Zhang F."/>
            <person name="Jiang W."/>
            <person name="Ma Y."/>
            <person name="Chen M."/>
            <person name="Hao X."/>
            <person name="Li L."/>
            <person name="Tang Y."/>
            <person name="Lv G."/>
            <person name="Zhou Y."/>
            <person name="Sun X."/>
            <person name="Brodelius P.E."/>
            <person name="Rose J.K.C."/>
            <person name="Tang K."/>
        </authorList>
    </citation>
    <scope>NUCLEOTIDE SEQUENCE [LARGE SCALE GENOMIC DNA]</scope>
    <source>
        <strain evidence="2">cv. Huhao1</strain>
        <tissue evidence="1">Leaf</tissue>
    </source>
</reference>
<dbReference type="EMBL" id="PKPP01002495">
    <property type="protein sequence ID" value="PWA74894.1"/>
    <property type="molecule type" value="Genomic_DNA"/>
</dbReference>
<evidence type="ECO:0000313" key="1">
    <source>
        <dbReference type="EMBL" id="PWA74894.1"/>
    </source>
</evidence>
<dbReference type="STRING" id="35608.A0A2U1NN08"/>
<name>A0A2U1NN08_ARTAN</name>
<keyword evidence="2" id="KW-1185">Reference proteome</keyword>